<dbReference type="SUPFAM" id="SSF88697">
    <property type="entry name" value="PUA domain-like"/>
    <property type="match status" value="1"/>
</dbReference>
<accession>A0A6L9XSZ8</accession>
<comment type="caution">
    <text evidence="3">The sequence shown here is derived from an EMBL/GenBank/DDBJ whole genome shotgun (WGS) entry which is preliminary data.</text>
</comment>
<protein>
    <recommendedName>
        <fullName evidence="1">UPF0310 protein G3T36_01425</fullName>
    </recommendedName>
</protein>
<keyword evidence="4" id="KW-1185">Reference proteome</keyword>
<dbReference type="Gene3D" id="3.10.590.10">
    <property type="entry name" value="ph1033 like domains"/>
    <property type="match status" value="1"/>
</dbReference>
<dbReference type="Proteomes" id="UP000474967">
    <property type="component" value="Unassembled WGS sequence"/>
</dbReference>
<dbReference type="NCBIfam" id="NF002616">
    <property type="entry name" value="PRK02268.1-2"/>
    <property type="match status" value="1"/>
</dbReference>
<dbReference type="InterPro" id="IPR002740">
    <property type="entry name" value="EVE_domain"/>
</dbReference>
<dbReference type="CDD" id="cd21132">
    <property type="entry name" value="EVE-like"/>
    <property type="match status" value="1"/>
</dbReference>
<organism evidence="3 4">
    <name type="scientific">Leifsonia tongyongensis</name>
    <dbReference type="NCBI Taxonomy" id="1268043"/>
    <lineage>
        <taxon>Bacteria</taxon>
        <taxon>Bacillati</taxon>
        <taxon>Actinomycetota</taxon>
        <taxon>Actinomycetes</taxon>
        <taxon>Micrococcales</taxon>
        <taxon>Microbacteriaceae</taxon>
        <taxon>Leifsonia</taxon>
    </lineage>
</organism>
<dbReference type="InterPro" id="IPR022996">
    <property type="entry name" value="UPF0310"/>
</dbReference>
<evidence type="ECO:0000313" key="4">
    <source>
        <dbReference type="Proteomes" id="UP000474967"/>
    </source>
</evidence>
<evidence type="ECO:0000313" key="3">
    <source>
        <dbReference type="EMBL" id="NEN04522.1"/>
    </source>
</evidence>
<gene>
    <name evidence="3" type="ORF">G3T36_01425</name>
</gene>
<dbReference type="Pfam" id="PF01878">
    <property type="entry name" value="EVE"/>
    <property type="match status" value="1"/>
</dbReference>
<sequence length="168" mass="19554">MRYNWSMTIRYWLGVVQRDHVLRGVAQGIAQVNHGAKAPLVRMNEADGFVYYSPRESYPDGEPLREFTAIGRIADGEVYQPSDGPMMTGQNGDFHPWRRRVDFDHAAVPAPIRPLLPVLEFTRQNPNWGYQLRRGLIELSRHDFEVIRAQMRRPSPDEHRRVRATMSR</sequence>
<evidence type="ECO:0000259" key="2">
    <source>
        <dbReference type="Pfam" id="PF01878"/>
    </source>
</evidence>
<name>A0A6L9XSZ8_9MICO</name>
<dbReference type="HAMAP" id="MF_00771">
    <property type="entry name" value="UPF0310"/>
    <property type="match status" value="1"/>
</dbReference>
<reference evidence="3 4" key="1">
    <citation type="journal article" date="2014" name="J. Microbiol.">
        <title>Diaminobutyricibacter tongyongensis gen. nov., sp. nov. and Homoserinibacter gongjuensis gen. nov., sp. nov. belong to the family Microbacteriaceae.</title>
        <authorList>
            <person name="Kim S.J."/>
            <person name="Ahn J.H."/>
            <person name="Weon H.Y."/>
            <person name="Hamada M."/>
            <person name="Suzuki K."/>
            <person name="Kwon S.W."/>
        </authorList>
    </citation>
    <scope>NUCLEOTIDE SEQUENCE [LARGE SCALE GENOMIC DNA]</scope>
    <source>
        <strain evidence="3 4">NBRC 108724</strain>
    </source>
</reference>
<comment type="similarity">
    <text evidence="1">Belongs to the UPF0310 family.</text>
</comment>
<dbReference type="AlphaFoldDB" id="A0A6L9XSZ8"/>
<feature type="domain" description="EVE" evidence="2">
    <location>
        <begin position="10"/>
        <end position="149"/>
    </location>
</feature>
<proteinExistence type="inferred from homology"/>
<evidence type="ECO:0000256" key="1">
    <source>
        <dbReference type="HAMAP-Rule" id="MF_00771"/>
    </source>
</evidence>
<dbReference type="InterPro" id="IPR015947">
    <property type="entry name" value="PUA-like_sf"/>
</dbReference>
<dbReference type="EMBL" id="JAAGWY010000001">
    <property type="protein sequence ID" value="NEN04522.1"/>
    <property type="molecule type" value="Genomic_DNA"/>
</dbReference>